<evidence type="ECO:0000256" key="2">
    <source>
        <dbReference type="SAM" id="SignalP"/>
    </source>
</evidence>
<reference evidence="3" key="1">
    <citation type="submission" date="2021-01" db="EMBL/GenBank/DDBJ databases">
        <authorList>
            <person name="Corre E."/>
            <person name="Pelletier E."/>
            <person name="Niang G."/>
            <person name="Scheremetjew M."/>
            <person name="Finn R."/>
            <person name="Kale V."/>
            <person name="Holt S."/>
            <person name="Cochrane G."/>
            <person name="Meng A."/>
            <person name="Brown T."/>
            <person name="Cohen L."/>
        </authorList>
    </citation>
    <scope>NUCLEOTIDE SEQUENCE</scope>
    <source>
        <strain evidence="3">308</strain>
    </source>
</reference>
<gene>
    <name evidence="3" type="ORF">CHYS00102_LOCUS5410</name>
</gene>
<sequence length="133" mass="14365">MSAKTVLCMSLLASASAFAPTFGTRSVTRSTNLFSDFVYGEYDDKLWDNDAKKATYDKWDPSAPRSGLNFNPFETFGGNSPDASGVFPGQPRYKDPSRGDINFTQMMAERAEADERAANPKPGSEPGCAGCAN</sequence>
<proteinExistence type="predicted"/>
<feature type="region of interest" description="Disordered" evidence="1">
    <location>
        <begin position="110"/>
        <end position="133"/>
    </location>
</feature>
<organism evidence="3">
    <name type="scientific">Corethron hystrix</name>
    <dbReference type="NCBI Taxonomy" id="216773"/>
    <lineage>
        <taxon>Eukaryota</taxon>
        <taxon>Sar</taxon>
        <taxon>Stramenopiles</taxon>
        <taxon>Ochrophyta</taxon>
        <taxon>Bacillariophyta</taxon>
        <taxon>Coscinodiscophyceae</taxon>
        <taxon>Corethrophycidae</taxon>
        <taxon>Corethrales</taxon>
        <taxon>Corethraceae</taxon>
        <taxon>Corethron</taxon>
    </lineage>
</organism>
<accession>A0A7S1FMT6</accession>
<dbReference type="EMBL" id="HBFR01007512">
    <property type="protein sequence ID" value="CAD8878226.1"/>
    <property type="molecule type" value="Transcribed_RNA"/>
</dbReference>
<evidence type="ECO:0000313" key="3">
    <source>
        <dbReference type="EMBL" id="CAD8878226.1"/>
    </source>
</evidence>
<evidence type="ECO:0000256" key="1">
    <source>
        <dbReference type="SAM" id="MobiDB-lite"/>
    </source>
</evidence>
<dbReference type="AlphaFoldDB" id="A0A7S1FMT6"/>
<name>A0A7S1FMT6_9STRA</name>
<keyword evidence="2" id="KW-0732">Signal</keyword>
<protein>
    <submittedName>
        <fullName evidence="3">Uncharacterized protein</fullName>
    </submittedName>
</protein>
<feature type="chain" id="PRO_5030589068" evidence="2">
    <location>
        <begin position="24"/>
        <end position="133"/>
    </location>
</feature>
<feature type="region of interest" description="Disordered" evidence="1">
    <location>
        <begin position="78"/>
        <end position="98"/>
    </location>
</feature>
<feature type="signal peptide" evidence="2">
    <location>
        <begin position="1"/>
        <end position="23"/>
    </location>
</feature>